<dbReference type="GO" id="GO:0016787">
    <property type="term" value="F:hydrolase activity"/>
    <property type="evidence" value="ECO:0007669"/>
    <property type="project" value="UniProtKB-KW"/>
</dbReference>
<dbReference type="PANTHER" id="PTHR43329">
    <property type="entry name" value="EPOXIDE HYDROLASE"/>
    <property type="match status" value="1"/>
</dbReference>
<protein>
    <submittedName>
        <fullName evidence="4">HYES hydrolase</fullName>
    </submittedName>
</protein>
<dbReference type="InterPro" id="IPR023214">
    <property type="entry name" value="HAD_sf"/>
</dbReference>
<evidence type="ECO:0000313" key="4">
    <source>
        <dbReference type="EMBL" id="MBN3294482.1"/>
    </source>
</evidence>
<organism evidence="4 5">
    <name type="scientific">Polypterus senegalus</name>
    <name type="common">Senegal bichir</name>
    <dbReference type="NCBI Taxonomy" id="55291"/>
    <lineage>
        <taxon>Eukaryota</taxon>
        <taxon>Metazoa</taxon>
        <taxon>Chordata</taxon>
        <taxon>Craniata</taxon>
        <taxon>Vertebrata</taxon>
        <taxon>Euteleostomi</taxon>
        <taxon>Actinopterygii</taxon>
        <taxon>Polypteriformes</taxon>
        <taxon>Polypteridae</taxon>
        <taxon>Polypterus</taxon>
    </lineage>
</organism>
<dbReference type="InterPro" id="IPR036412">
    <property type="entry name" value="HAD-like_sf"/>
</dbReference>
<dbReference type="PRINTS" id="PR00412">
    <property type="entry name" value="EPOXHYDRLASE"/>
</dbReference>
<feature type="domain" description="AB hydrolase-1" evidence="3">
    <location>
        <begin position="155"/>
        <end position="432"/>
    </location>
</feature>
<dbReference type="InterPro" id="IPR006439">
    <property type="entry name" value="HAD-SF_hydro_IA"/>
</dbReference>
<comment type="caution">
    <text evidence="4">The sequence shown here is derived from an EMBL/GenBank/DDBJ whole genome shotgun (WGS) entry which is preliminary data.</text>
</comment>
<evidence type="ECO:0000256" key="2">
    <source>
        <dbReference type="ARBA" id="ARBA00038334"/>
    </source>
</evidence>
<comment type="similarity">
    <text evidence="2">Belongs to the AB hydrolase superfamily. Epoxide hydrolase family.</text>
</comment>
<reference evidence="4" key="1">
    <citation type="journal article" date="2021" name="Cell">
        <title>Tracing the genetic footprints of vertebrate landing in non-teleost ray-finned fishes.</title>
        <authorList>
            <person name="Bi X."/>
            <person name="Wang K."/>
            <person name="Yang L."/>
            <person name="Pan H."/>
            <person name="Jiang H."/>
            <person name="Wei Q."/>
            <person name="Fang M."/>
            <person name="Yu H."/>
            <person name="Zhu C."/>
            <person name="Cai Y."/>
            <person name="He Y."/>
            <person name="Gan X."/>
            <person name="Zeng H."/>
            <person name="Yu D."/>
            <person name="Zhu Y."/>
            <person name="Jiang H."/>
            <person name="Qiu Q."/>
            <person name="Yang H."/>
            <person name="Zhang Y.E."/>
            <person name="Wang W."/>
            <person name="Zhu M."/>
            <person name="He S."/>
            <person name="Zhang G."/>
        </authorList>
    </citation>
    <scope>NUCLEOTIDE SEQUENCE</scope>
    <source>
        <strain evidence="4">Bchr_001</strain>
    </source>
</reference>
<evidence type="ECO:0000256" key="1">
    <source>
        <dbReference type="ARBA" id="ARBA00022801"/>
    </source>
</evidence>
<dbReference type="SUPFAM" id="SSF53474">
    <property type="entry name" value="alpha/beta-Hydrolases"/>
    <property type="match status" value="1"/>
</dbReference>
<gene>
    <name evidence="4" type="primary">Ephx2</name>
    <name evidence="4" type="ORF">GTO92_0017357</name>
</gene>
<proteinExistence type="inferred from homology"/>
<dbReference type="PRINTS" id="PR00111">
    <property type="entry name" value="ABHYDROLASE"/>
</dbReference>
<dbReference type="InterPro" id="IPR000639">
    <property type="entry name" value="Epox_hydrolase-like"/>
</dbReference>
<dbReference type="InterPro" id="IPR041492">
    <property type="entry name" value="HAD_2"/>
</dbReference>
<name>A0ABS2Z6P5_POLSE</name>
<feature type="non-terminal residue" evidence="4">
    <location>
        <position position="1"/>
    </location>
</feature>
<dbReference type="NCBIfam" id="TIGR01509">
    <property type="entry name" value="HAD-SF-IA-v3"/>
    <property type="match status" value="1"/>
</dbReference>
<keyword evidence="5" id="KW-1185">Reference proteome</keyword>
<evidence type="ECO:0000259" key="3">
    <source>
        <dbReference type="Pfam" id="PF00561"/>
    </source>
</evidence>
<evidence type="ECO:0000313" key="5">
    <source>
        <dbReference type="Proteomes" id="UP001166052"/>
    </source>
</evidence>
<dbReference type="InterPro" id="IPR000073">
    <property type="entry name" value="AB_hydrolase_1"/>
</dbReference>
<dbReference type="Gene3D" id="3.40.50.1000">
    <property type="entry name" value="HAD superfamily/HAD-like"/>
    <property type="match status" value="1"/>
</dbReference>
<dbReference type="Pfam" id="PF13419">
    <property type="entry name" value="HAD_2"/>
    <property type="match status" value="1"/>
</dbReference>
<accession>A0ABS2Z6P5</accession>
<keyword evidence="1 4" id="KW-0378">Hydrolase</keyword>
<dbReference type="SUPFAM" id="SSF56784">
    <property type="entry name" value="HAD-like"/>
    <property type="match status" value="1"/>
</dbReference>
<dbReference type="Gene3D" id="3.40.50.1820">
    <property type="entry name" value="alpha/beta hydrolase"/>
    <property type="match status" value="1"/>
</dbReference>
<sequence>MLNASIKLHNNGFKTCILTNNWVDDTDHKDVQAQLLCTLQQHFDLIVESCRVGLRKPQSDIYTLALAKLNATPEQVIFLDDIGANLKSARELGMSTVLVDDTKKALEELQRLTGVQLLSPEEPLPPCCHPEDVTHGFVKIKPGVQIHYVELGDGPPLCLCHGFPESWFSWRYQISALAAAGFRVLALDMKGYGDSTAPPDIEEYGQEEICKDFVTFLDKLGLPQVTLIGHDWGGAFVWNMAQFYPERVRAVASLNTPLFPVDPNSDPMERLRALPIFDYQLYFQEPGVAEAELEADLRRTFKIMFCGHRDMEQSGAELSTSGVCKRGGLLVGLPKDVPRSSILSESTLQFYVQQYEKSGFRGPLNWYRNVRKNWQWLCTKPMGKIQMPALMVTAGKDMVLLPAFTKGMEDLIPKLTRGHIEECSHWTQMDRPAEVNKILIQWLKDTHKSATLQMKTRL</sequence>
<feature type="non-terminal residue" evidence="4">
    <location>
        <position position="458"/>
    </location>
</feature>
<dbReference type="Pfam" id="PF00561">
    <property type="entry name" value="Abhydrolase_1"/>
    <property type="match status" value="1"/>
</dbReference>
<dbReference type="InterPro" id="IPR029058">
    <property type="entry name" value="AB_hydrolase_fold"/>
</dbReference>
<dbReference type="CDD" id="cd02603">
    <property type="entry name" value="HAD_sEH-N_like"/>
    <property type="match status" value="1"/>
</dbReference>
<dbReference type="Proteomes" id="UP001166052">
    <property type="component" value="Unassembled WGS sequence"/>
</dbReference>
<dbReference type="EMBL" id="JAAWVN010026695">
    <property type="protein sequence ID" value="MBN3294482.1"/>
    <property type="molecule type" value="Genomic_DNA"/>
</dbReference>